<dbReference type="InterPro" id="IPR016461">
    <property type="entry name" value="COMT-like"/>
</dbReference>
<dbReference type="Gene3D" id="1.10.10.10">
    <property type="entry name" value="Winged helix-like DNA-binding domain superfamily/Winged helix DNA-binding domain"/>
    <property type="match status" value="1"/>
</dbReference>
<keyword evidence="6" id="KW-1185">Reference proteome</keyword>
<organism evidence="5 6">
    <name type="scientific">Botryotinia convoluta</name>
    <dbReference type="NCBI Taxonomy" id="54673"/>
    <lineage>
        <taxon>Eukaryota</taxon>
        <taxon>Fungi</taxon>
        <taxon>Dikarya</taxon>
        <taxon>Ascomycota</taxon>
        <taxon>Pezizomycotina</taxon>
        <taxon>Leotiomycetes</taxon>
        <taxon>Helotiales</taxon>
        <taxon>Sclerotiniaceae</taxon>
        <taxon>Botryotinia</taxon>
    </lineage>
</organism>
<evidence type="ECO:0000313" key="6">
    <source>
        <dbReference type="Proteomes" id="UP000297527"/>
    </source>
</evidence>
<dbReference type="InterPro" id="IPR036388">
    <property type="entry name" value="WH-like_DNA-bd_sf"/>
</dbReference>
<dbReference type="PANTHER" id="PTHR43712:SF17">
    <property type="entry name" value="O-METHYLTRANSFERASE"/>
    <property type="match status" value="1"/>
</dbReference>
<evidence type="ECO:0000256" key="3">
    <source>
        <dbReference type="ARBA" id="ARBA00022691"/>
    </source>
</evidence>
<dbReference type="OrthoDB" id="1535081at2759"/>
<evidence type="ECO:0000256" key="1">
    <source>
        <dbReference type="ARBA" id="ARBA00022603"/>
    </source>
</evidence>
<reference evidence="5 6" key="1">
    <citation type="submission" date="2017-12" db="EMBL/GenBank/DDBJ databases">
        <title>Comparative genomics of Botrytis spp.</title>
        <authorList>
            <person name="Valero-Jimenez C.A."/>
            <person name="Tapia P."/>
            <person name="Veloso J."/>
            <person name="Silva-Moreno E."/>
            <person name="Staats M."/>
            <person name="Valdes J.H."/>
            <person name="Van Kan J.A.L."/>
        </authorList>
    </citation>
    <scope>NUCLEOTIDE SEQUENCE [LARGE SCALE GENOMIC DNA]</scope>
    <source>
        <strain evidence="5 6">MUCL11595</strain>
    </source>
</reference>
<dbReference type="Gene3D" id="3.40.50.150">
    <property type="entry name" value="Vaccinia Virus protein VP39"/>
    <property type="match status" value="1"/>
</dbReference>
<dbReference type="AlphaFoldDB" id="A0A4Z1I1C6"/>
<keyword evidence="2" id="KW-0808">Transferase</keyword>
<dbReference type="GO" id="GO:0032259">
    <property type="term" value="P:methylation"/>
    <property type="evidence" value="ECO:0007669"/>
    <property type="project" value="UniProtKB-KW"/>
</dbReference>
<dbReference type="InterPro" id="IPR036390">
    <property type="entry name" value="WH_DNA-bd_sf"/>
</dbReference>
<dbReference type="InterPro" id="IPR001077">
    <property type="entry name" value="COMT_C"/>
</dbReference>
<dbReference type="PANTHER" id="PTHR43712">
    <property type="entry name" value="PUTATIVE (AFU_ORTHOLOGUE AFUA_4G14580)-RELATED"/>
    <property type="match status" value="1"/>
</dbReference>
<accession>A0A4Z1I1C6</accession>
<name>A0A4Z1I1C6_9HELO</name>
<evidence type="ECO:0000256" key="2">
    <source>
        <dbReference type="ARBA" id="ARBA00022679"/>
    </source>
</evidence>
<dbReference type="SUPFAM" id="SSF53335">
    <property type="entry name" value="S-adenosyl-L-methionine-dependent methyltransferases"/>
    <property type="match status" value="1"/>
</dbReference>
<proteinExistence type="predicted"/>
<protein>
    <recommendedName>
        <fullName evidence="4">O-methyltransferase C-terminal domain-containing protein</fullName>
    </recommendedName>
</protein>
<sequence length="363" mass="39978">MTSPSPESLLSALETLTSNPPASLLENHVLRTKLHLAARYLSLALETPADALARVLLSQPVESVCIRIAWDLDLFHLLSTGEKTLEELAQATEADVVLLDAKANSRFRSADFLAPAYLALPGFLADTKYKNPTDPQNTAVQTAFNYQNKYLFRILGEKPETAQAFATLMSTWAEGTSLMQDLFPIARFLAEGDSSISALWVDVGGGYDQKTVALRAAFPELEGRFVVQDLDHIVSGAGRKEGIEYVAHEIFNEQPVKGARAYYIRQVLHDFPDDKCVVILTQLRKAMKQGYSKLFIHEQIVPRSGASVWAVTQDFKYDDAFGSGGENARLFCRCAFLVGFESFGVLSGAGWSFRGLVEVEVGE</sequence>
<dbReference type="Proteomes" id="UP000297527">
    <property type="component" value="Unassembled WGS sequence"/>
</dbReference>
<evidence type="ECO:0000313" key="5">
    <source>
        <dbReference type="EMBL" id="TGO50597.1"/>
    </source>
</evidence>
<keyword evidence="1" id="KW-0489">Methyltransferase</keyword>
<dbReference type="SUPFAM" id="SSF46785">
    <property type="entry name" value="Winged helix' DNA-binding domain"/>
    <property type="match status" value="1"/>
</dbReference>
<feature type="domain" description="O-methyltransferase C-terminal" evidence="4">
    <location>
        <begin position="197"/>
        <end position="305"/>
    </location>
</feature>
<dbReference type="Pfam" id="PF00891">
    <property type="entry name" value="Methyltransf_2"/>
    <property type="match status" value="1"/>
</dbReference>
<dbReference type="GO" id="GO:0008171">
    <property type="term" value="F:O-methyltransferase activity"/>
    <property type="evidence" value="ECO:0007669"/>
    <property type="project" value="InterPro"/>
</dbReference>
<evidence type="ECO:0000259" key="4">
    <source>
        <dbReference type="Pfam" id="PF00891"/>
    </source>
</evidence>
<dbReference type="InterPro" id="IPR029063">
    <property type="entry name" value="SAM-dependent_MTases_sf"/>
</dbReference>
<gene>
    <name evidence="5" type="ORF">BCON_0180g00230</name>
</gene>
<comment type="caution">
    <text evidence="5">The sequence shown here is derived from an EMBL/GenBank/DDBJ whole genome shotgun (WGS) entry which is preliminary data.</text>
</comment>
<dbReference type="EMBL" id="PQXN01000180">
    <property type="protein sequence ID" value="TGO50597.1"/>
    <property type="molecule type" value="Genomic_DNA"/>
</dbReference>
<keyword evidence="3" id="KW-0949">S-adenosyl-L-methionine</keyword>
<dbReference type="PROSITE" id="PS51683">
    <property type="entry name" value="SAM_OMT_II"/>
    <property type="match status" value="1"/>
</dbReference>